<name>A0A6C0HKK5_9ZZZZ</name>
<organism evidence="2">
    <name type="scientific">viral metagenome</name>
    <dbReference type="NCBI Taxonomy" id="1070528"/>
    <lineage>
        <taxon>unclassified sequences</taxon>
        <taxon>metagenomes</taxon>
        <taxon>organismal metagenomes</taxon>
    </lineage>
</organism>
<sequence>MAAPATVNVCKINASNITFSEVKKNKQGGGSVSFKYTNQNVQFRFPQFMFPGGVLVKDNQNKDGSVTTSYTMSASLHGCDPYGAEPAAGADDVQKAYNFLREFQESVIKAAVDNSPKWFGKKREIGSIRDSFNKFLSVSVDNTAEGWVPNGKYPPSLKFKLPVYDGKVCTDIIDDAENDVILKSPTELPDAFGKGCSAKIIAQGSIYIIGQAFGLTWKPSFVQVSKRRKQTARDLFREDQDDGETTAAPPAGSARAAFAAADDDDDDAAPKAGAGAGAGAGAADDDDDEVGYGGVVEPPASAPAPAPAPAPASAAAPRRRKVA</sequence>
<evidence type="ECO:0000256" key="1">
    <source>
        <dbReference type="SAM" id="MobiDB-lite"/>
    </source>
</evidence>
<dbReference type="AlphaFoldDB" id="A0A6C0HKK5"/>
<accession>A0A6C0HKK5</accession>
<protein>
    <submittedName>
        <fullName evidence="2">Uncharacterized protein</fullName>
    </submittedName>
</protein>
<proteinExistence type="predicted"/>
<reference evidence="2" key="1">
    <citation type="journal article" date="2020" name="Nature">
        <title>Giant virus diversity and host interactions through global metagenomics.</title>
        <authorList>
            <person name="Schulz F."/>
            <person name="Roux S."/>
            <person name="Paez-Espino D."/>
            <person name="Jungbluth S."/>
            <person name="Walsh D.A."/>
            <person name="Denef V.J."/>
            <person name="McMahon K.D."/>
            <person name="Konstantinidis K.T."/>
            <person name="Eloe-Fadrosh E.A."/>
            <person name="Kyrpides N.C."/>
            <person name="Woyke T."/>
        </authorList>
    </citation>
    <scope>NUCLEOTIDE SEQUENCE</scope>
    <source>
        <strain evidence="2">GVMAG-M-3300023184-135</strain>
    </source>
</reference>
<feature type="region of interest" description="Disordered" evidence="1">
    <location>
        <begin position="233"/>
        <end position="323"/>
    </location>
</feature>
<evidence type="ECO:0000313" key="2">
    <source>
        <dbReference type="EMBL" id="QHT80900.1"/>
    </source>
</evidence>
<dbReference type="EMBL" id="MN739976">
    <property type="protein sequence ID" value="QHT80900.1"/>
    <property type="molecule type" value="Genomic_DNA"/>
</dbReference>
<feature type="compositionally biased region" description="Low complexity" evidence="1">
    <location>
        <begin position="247"/>
        <end position="260"/>
    </location>
</feature>
<feature type="compositionally biased region" description="Pro residues" evidence="1">
    <location>
        <begin position="300"/>
        <end position="310"/>
    </location>
</feature>